<sequence>MKRNKFYEILNGGQLKLSTLMLAGVATMSIVSCNDNNLLDGSDSKDADAFVTFNVTDAQTKAIAQSGNVVTRGLINPNLVSTDLSSQKLAINGAGAASLCLIETTVEGVNPVQADAATRAKVVKTITETFSASGHRGATEASITATPQWFYKETTNSNGELVRRIPWSWDQRYGRFYAIFPEVTSDYTKIQLSPKSYAGNPYIEFEVEEDVKNQKDLMTACTGNVQYAIRGTAPTTNLDFRHALTAVKFAVGQNLSWNKTIDKVEIRNALSKGKYTLSDKLDGTGAAWDATSLTDRKTFTLDGISVSTSQNPNTVIMGRDEDNFTFYMIPQTLTGNNVVAYFHFTDGSEITTTLSGSWVAGTTKTYKLSDKSSTWEYTLETESPAAVAYNKSTSDYYKVRSYRTAADGVTQYPVKWKAVGYEEFNDATNSWDNLGTTKPSWLTALSVENGSGGTAAEQGVATLKVDVMVDRLTAYNKALQDAPVKGSASNYYNLSNANGTDVIENTANSYLVSAPGYYRIPLVYGNAIKNGADNKRAYQTQNSGQKILSNFKDHSGTDITTPYINIQNNTNPATQASIVWADQDGIVEGLSVTNDGNRSFVNFHVPANKIKNGNAVIAVKSASGVIMWSWHLWFDHSDALSTIQCVNKQGDRYNFSKNILGFTMSNWEATSYDKPRKVRVKIEQEIANNSVKKFSYITIVQNHGSNKEFTSTLYQFGRKDAFPGAVTTYGGSIVEQGGNNMSISNGIQNPEKFYTEGSSWTDVYFKYNLWSMENTSLAYNGNNVVKTIYDPSPVGFRMPGRLAFTGFTTTGESSFNVAEFNVSGDWEKGWNFNTNATASTATIFFPAIGSRTANAGGIYGKYNRGYYWSAIPTYESSSSCLDFTNRDIKPYNVLNSVLGGSVRPVAE</sequence>
<accession>A0A318I1M6</accession>
<evidence type="ECO:0000313" key="1">
    <source>
        <dbReference type="EMBL" id="PXX24509.1"/>
    </source>
</evidence>
<gene>
    <name evidence="1" type="ORF">EJ73_00315</name>
</gene>
<dbReference type="Proteomes" id="UP000248314">
    <property type="component" value="Unassembled WGS sequence"/>
</dbReference>
<dbReference type="PROSITE" id="PS51257">
    <property type="entry name" value="PROKAR_LIPOPROTEIN"/>
    <property type="match status" value="1"/>
</dbReference>
<protein>
    <recommendedName>
        <fullName evidence="3">Fimbrillin-like protein</fullName>
    </recommendedName>
</protein>
<dbReference type="RefSeq" id="WP_110369941.1">
    <property type="nucleotide sequence ID" value="NZ_QJJX01000002.1"/>
</dbReference>
<evidence type="ECO:0008006" key="3">
    <source>
        <dbReference type="Google" id="ProtNLM"/>
    </source>
</evidence>
<organism evidence="1 2">
    <name type="scientific">Hoylesella shahii DSM 15611 = JCM 12083</name>
    <dbReference type="NCBI Taxonomy" id="1122991"/>
    <lineage>
        <taxon>Bacteria</taxon>
        <taxon>Pseudomonadati</taxon>
        <taxon>Bacteroidota</taxon>
        <taxon>Bacteroidia</taxon>
        <taxon>Bacteroidales</taxon>
        <taxon>Prevotellaceae</taxon>
        <taxon>Hoylesella</taxon>
    </lineage>
</organism>
<comment type="caution">
    <text evidence="1">The sequence shown here is derived from an EMBL/GenBank/DDBJ whole genome shotgun (WGS) entry which is preliminary data.</text>
</comment>
<reference evidence="1 2" key="1">
    <citation type="submission" date="2018-05" db="EMBL/GenBank/DDBJ databases">
        <title>Genomic Encyclopedia of Type Strains, Phase I: the one thousand microbial genomes (KMG-I) project.</title>
        <authorList>
            <person name="Kyrpides N."/>
        </authorList>
    </citation>
    <scope>NUCLEOTIDE SEQUENCE [LARGE SCALE GENOMIC DNA]</scope>
    <source>
        <strain evidence="1 2">DSM 15611</strain>
    </source>
</reference>
<evidence type="ECO:0000313" key="2">
    <source>
        <dbReference type="Proteomes" id="UP000248314"/>
    </source>
</evidence>
<keyword evidence="2" id="KW-1185">Reference proteome</keyword>
<proteinExistence type="predicted"/>
<dbReference type="EMBL" id="QJJX01000002">
    <property type="protein sequence ID" value="PXX24509.1"/>
    <property type="molecule type" value="Genomic_DNA"/>
</dbReference>
<dbReference type="STRING" id="1122991.GCA_000613445_03196"/>
<name>A0A318I1M6_9BACT</name>
<dbReference type="AlphaFoldDB" id="A0A318I1M6"/>